<gene>
    <name evidence="2" type="ORF">PXEA_LOCUS16548</name>
</gene>
<feature type="region of interest" description="Disordered" evidence="1">
    <location>
        <begin position="317"/>
        <end position="419"/>
    </location>
</feature>
<evidence type="ECO:0000313" key="3">
    <source>
        <dbReference type="Proteomes" id="UP000784294"/>
    </source>
</evidence>
<name>A0A3S5AR95_9PLAT</name>
<sequence>MLHLCQLSASAQRAYSNWRQADELANTHWNNHLLQRSQPSSNYDPSLHLPVDLEASLLLGRGAWLFGPDTRTGLLLAYIDGVVAAHDLFVTTLQRHHSGALSPSLTFAATDTEFSDNASLPLLFSPTALLHCALSAGPTTNTHAPITDSSDQSHITITQLPEVVPGALKAALIGDKTPDFVEAQTTKVAVLSQPSTKESVRKRHRSDEKRNKEIAHKEVVQDERSTSIDPVQQGPDSAVVILTSNCSPICNTPDDAPLSATPSVIPTNPVSTLPSSSQYSSGKMQIVNSRNSSVNRPDIGTSAGKASASVELTALYSSELDSGPNKKSPKLDSEEESYRVEQKKKKKKSRVKGEHAKLGSNDADSDSQMLTKKRKRISLADSICSRGPEEISSQTKLEHSDIIQPSSNQNQLSSASDSL</sequence>
<protein>
    <submittedName>
        <fullName evidence="2">Uncharacterized protein</fullName>
    </submittedName>
</protein>
<accession>A0A3S5AR95</accession>
<feature type="compositionally biased region" description="Polar residues" evidence="1">
    <location>
        <begin position="403"/>
        <end position="419"/>
    </location>
</feature>
<organism evidence="2 3">
    <name type="scientific">Protopolystoma xenopodis</name>
    <dbReference type="NCBI Taxonomy" id="117903"/>
    <lineage>
        <taxon>Eukaryota</taxon>
        <taxon>Metazoa</taxon>
        <taxon>Spiralia</taxon>
        <taxon>Lophotrochozoa</taxon>
        <taxon>Platyhelminthes</taxon>
        <taxon>Monogenea</taxon>
        <taxon>Polyopisthocotylea</taxon>
        <taxon>Polystomatidea</taxon>
        <taxon>Polystomatidae</taxon>
        <taxon>Protopolystoma</taxon>
    </lineage>
</organism>
<feature type="region of interest" description="Disordered" evidence="1">
    <location>
        <begin position="192"/>
        <end position="211"/>
    </location>
</feature>
<comment type="caution">
    <text evidence="2">The sequence shown here is derived from an EMBL/GenBank/DDBJ whole genome shotgun (WGS) entry which is preliminary data.</text>
</comment>
<feature type="compositionally biased region" description="Basic and acidic residues" evidence="1">
    <location>
        <begin position="329"/>
        <end position="341"/>
    </location>
</feature>
<feature type="region of interest" description="Disordered" evidence="1">
    <location>
        <begin position="260"/>
        <end position="284"/>
    </location>
</feature>
<evidence type="ECO:0000256" key="1">
    <source>
        <dbReference type="SAM" id="MobiDB-lite"/>
    </source>
</evidence>
<keyword evidence="3" id="KW-1185">Reference proteome</keyword>
<dbReference type="Proteomes" id="UP000784294">
    <property type="component" value="Unassembled WGS sequence"/>
</dbReference>
<reference evidence="2" key="1">
    <citation type="submission" date="2018-11" db="EMBL/GenBank/DDBJ databases">
        <authorList>
            <consortium name="Pathogen Informatics"/>
        </authorList>
    </citation>
    <scope>NUCLEOTIDE SEQUENCE</scope>
</reference>
<proteinExistence type="predicted"/>
<dbReference type="AlphaFoldDB" id="A0A3S5AR95"/>
<dbReference type="EMBL" id="CAAALY010060032">
    <property type="protein sequence ID" value="VEL23108.1"/>
    <property type="molecule type" value="Genomic_DNA"/>
</dbReference>
<feature type="non-terminal residue" evidence="2">
    <location>
        <position position="419"/>
    </location>
</feature>
<evidence type="ECO:0000313" key="2">
    <source>
        <dbReference type="EMBL" id="VEL23108.1"/>
    </source>
</evidence>